<dbReference type="Proteomes" id="UP001358586">
    <property type="component" value="Chromosome 6"/>
</dbReference>
<dbReference type="PANTHER" id="PTHR36393">
    <property type="entry name" value="SULFATE ADENYLYLTRANSFERASE SUBUNIT"/>
    <property type="match status" value="1"/>
</dbReference>
<reference evidence="2 3" key="1">
    <citation type="submission" date="2023-03" db="EMBL/GenBank/DDBJ databases">
        <title>WGS of Gossypium arboreum.</title>
        <authorList>
            <person name="Yu D."/>
        </authorList>
    </citation>
    <scope>NUCLEOTIDE SEQUENCE [LARGE SCALE GENOMIC DNA]</scope>
    <source>
        <tissue evidence="2">Leaf</tissue>
    </source>
</reference>
<sequence>MRWNDKTDLHVCCVCKSKGQGGVRGRNVTSSSVADLAQNSLAWGLKKVAQIGLSITGKWPKVPNSYHRWRRASSSAGHAKTMAQVLNLNSLGSSSLFMTRPESSGFLSINASRTQHVGRNWSSLVLRLKCNGRFSCLFSDNRREEQARKALESALGGKKTEFEKWSKEIKRREEAGGGDNAGGGGWFGWGGRFGWSNGDHFWQEAQQASLAILGIIVMYLVIAKGELLLAVIFNPLLYALRGTRDGFSYVTSKILGNGPVDSSNMVNNEAYVQVSAKESVLRKWGSN</sequence>
<feature type="transmembrane region" description="Helical" evidence="1">
    <location>
        <begin position="210"/>
        <end position="233"/>
    </location>
</feature>
<keyword evidence="3" id="KW-1185">Reference proteome</keyword>
<evidence type="ECO:0000313" key="3">
    <source>
        <dbReference type="Proteomes" id="UP001358586"/>
    </source>
</evidence>
<comment type="caution">
    <text evidence="2">The sequence shown here is derived from an EMBL/GenBank/DDBJ whole genome shotgun (WGS) entry which is preliminary data.</text>
</comment>
<evidence type="ECO:0000256" key="1">
    <source>
        <dbReference type="SAM" id="Phobius"/>
    </source>
</evidence>
<protein>
    <submittedName>
        <fullName evidence="2">Uncharacterized protein</fullName>
    </submittedName>
</protein>
<dbReference type="EMBL" id="JARKNE010000006">
    <property type="protein sequence ID" value="KAK5827031.1"/>
    <property type="molecule type" value="Genomic_DNA"/>
</dbReference>
<gene>
    <name evidence="2" type="ORF">PVK06_021966</name>
</gene>
<accession>A0ABR0PRZ7</accession>
<proteinExistence type="predicted"/>
<keyword evidence="1" id="KW-1133">Transmembrane helix</keyword>
<keyword evidence="1" id="KW-0812">Transmembrane</keyword>
<dbReference type="PANTHER" id="PTHR36393:SF1">
    <property type="entry name" value="SULFATE ADENYLYLTRANSFERASE SUBUNIT"/>
    <property type="match status" value="1"/>
</dbReference>
<name>A0ABR0PRZ7_GOSAR</name>
<keyword evidence="1" id="KW-0472">Membrane</keyword>
<evidence type="ECO:0000313" key="2">
    <source>
        <dbReference type="EMBL" id="KAK5827031.1"/>
    </source>
</evidence>
<organism evidence="2 3">
    <name type="scientific">Gossypium arboreum</name>
    <name type="common">Tree cotton</name>
    <name type="synonym">Gossypium nanking</name>
    <dbReference type="NCBI Taxonomy" id="29729"/>
    <lineage>
        <taxon>Eukaryota</taxon>
        <taxon>Viridiplantae</taxon>
        <taxon>Streptophyta</taxon>
        <taxon>Embryophyta</taxon>
        <taxon>Tracheophyta</taxon>
        <taxon>Spermatophyta</taxon>
        <taxon>Magnoliopsida</taxon>
        <taxon>eudicotyledons</taxon>
        <taxon>Gunneridae</taxon>
        <taxon>Pentapetalae</taxon>
        <taxon>rosids</taxon>
        <taxon>malvids</taxon>
        <taxon>Malvales</taxon>
        <taxon>Malvaceae</taxon>
        <taxon>Malvoideae</taxon>
        <taxon>Gossypium</taxon>
    </lineage>
</organism>